<gene>
    <name evidence="1" type="ORF">E2C04_00235</name>
</gene>
<dbReference type="RefSeq" id="WP_135831060.1">
    <property type="nucleotide sequence ID" value="NZ_BMCK01000001.1"/>
</dbReference>
<name>A0A4P7U7D8_9ACTN</name>
<sequence length="94" mass="10046">MAIASEPRAVCSESSTEARVHLLIAVGLLDPEAPNLAVPYLAHERVAAEDMMVVVMVEVLVVVWSMPAGRGLGCAFFVHRVLLLVSCQCIVIAC</sequence>
<organism evidence="1 2">
    <name type="scientific">Nocardioides daphniae</name>
    <dbReference type="NCBI Taxonomy" id="402297"/>
    <lineage>
        <taxon>Bacteria</taxon>
        <taxon>Bacillati</taxon>
        <taxon>Actinomycetota</taxon>
        <taxon>Actinomycetes</taxon>
        <taxon>Propionibacteriales</taxon>
        <taxon>Nocardioidaceae</taxon>
        <taxon>Nocardioides</taxon>
    </lineage>
</organism>
<proteinExistence type="predicted"/>
<accession>A0A4P7U7D8</accession>
<dbReference type="AlphaFoldDB" id="A0A4P7U7D8"/>
<protein>
    <submittedName>
        <fullName evidence="1">Uncharacterized protein</fullName>
    </submittedName>
</protein>
<dbReference type="EMBL" id="CP038462">
    <property type="protein sequence ID" value="QCC76010.1"/>
    <property type="molecule type" value="Genomic_DNA"/>
</dbReference>
<evidence type="ECO:0000313" key="1">
    <source>
        <dbReference type="EMBL" id="QCC76010.1"/>
    </source>
</evidence>
<dbReference type="Proteomes" id="UP000297025">
    <property type="component" value="Chromosome"/>
</dbReference>
<evidence type="ECO:0000313" key="2">
    <source>
        <dbReference type="Proteomes" id="UP000297025"/>
    </source>
</evidence>
<dbReference type="KEGG" id="ndp:E2C04_00235"/>
<reference evidence="1 2" key="1">
    <citation type="journal article" date="2008" name="Int. J. Syst. Evol. Microbiol.">
        <title>Nocardioides daphniae sp. nov., isolated from Daphnia cucullata (Crustacea: Cladocera).</title>
        <authorList>
            <person name="Toth E.M."/>
            <person name="Keki Z."/>
            <person name="Homonnay Z.G."/>
            <person name="Borsodi A.K."/>
            <person name="Marialigeti K."/>
            <person name="Schumann P."/>
        </authorList>
    </citation>
    <scope>NUCLEOTIDE SEQUENCE [LARGE SCALE GENOMIC DNA]</scope>
    <source>
        <strain evidence="1 2">JCM 16608</strain>
    </source>
</reference>